<proteinExistence type="predicted"/>
<dbReference type="EMBL" id="HBJA01090260">
    <property type="protein sequence ID" value="CAE0820240.1"/>
    <property type="molecule type" value="Transcribed_RNA"/>
</dbReference>
<name>A0A7S4FZK6_9EUGL</name>
<dbReference type="InterPro" id="IPR050600">
    <property type="entry name" value="SETD3_SETD6_MTase"/>
</dbReference>
<dbReference type="InterPro" id="IPR001214">
    <property type="entry name" value="SET_dom"/>
</dbReference>
<dbReference type="Pfam" id="PF00856">
    <property type="entry name" value="SET"/>
    <property type="match status" value="1"/>
</dbReference>
<accession>A0A7S4FZK6</accession>
<reference evidence="2" key="1">
    <citation type="submission" date="2021-01" db="EMBL/GenBank/DDBJ databases">
        <authorList>
            <person name="Corre E."/>
            <person name="Pelletier E."/>
            <person name="Niang G."/>
            <person name="Scheremetjew M."/>
            <person name="Finn R."/>
            <person name="Kale V."/>
            <person name="Holt S."/>
            <person name="Cochrane G."/>
            <person name="Meng A."/>
            <person name="Brown T."/>
            <person name="Cohen L."/>
        </authorList>
    </citation>
    <scope>NUCLEOTIDE SEQUENCE</scope>
    <source>
        <strain evidence="2">CCMP1594</strain>
    </source>
</reference>
<dbReference type="CDD" id="cd10527">
    <property type="entry name" value="SET_LSMT"/>
    <property type="match status" value="1"/>
</dbReference>
<evidence type="ECO:0000313" key="2">
    <source>
        <dbReference type="EMBL" id="CAE0820240.1"/>
    </source>
</evidence>
<dbReference type="InterPro" id="IPR046341">
    <property type="entry name" value="SET_dom_sf"/>
</dbReference>
<protein>
    <recommendedName>
        <fullName evidence="1">SET domain-containing protein</fullName>
    </recommendedName>
</protein>
<dbReference type="Gene3D" id="3.90.1410.10">
    <property type="entry name" value="set domain protein methyltransferase, domain 1"/>
    <property type="match status" value="1"/>
</dbReference>
<dbReference type="PANTHER" id="PTHR13271">
    <property type="entry name" value="UNCHARACTERIZED PUTATIVE METHYLTRANSFERASE"/>
    <property type="match status" value="1"/>
</dbReference>
<organism evidence="2">
    <name type="scientific">Eutreptiella gymnastica</name>
    <dbReference type="NCBI Taxonomy" id="73025"/>
    <lineage>
        <taxon>Eukaryota</taxon>
        <taxon>Discoba</taxon>
        <taxon>Euglenozoa</taxon>
        <taxon>Euglenida</taxon>
        <taxon>Spirocuta</taxon>
        <taxon>Euglenophyceae</taxon>
        <taxon>Eutreptiales</taxon>
        <taxon>Eutreptiaceae</taxon>
        <taxon>Eutreptiella</taxon>
    </lineage>
</organism>
<feature type="domain" description="SET" evidence="1">
    <location>
        <begin position="44"/>
        <end position="238"/>
    </location>
</feature>
<dbReference type="SUPFAM" id="SSF82199">
    <property type="entry name" value="SET domain"/>
    <property type="match status" value="1"/>
</dbReference>
<dbReference type="AlphaFoldDB" id="A0A7S4FZK6"/>
<evidence type="ECO:0000259" key="1">
    <source>
        <dbReference type="Pfam" id="PF00856"/>
    </source>
</evidence>
<sequence>MAVELVNQNREKMINPANQMFQSLMVDAGATAKLELDKAGPPSGLGLYATEALKEGEVILTVPLEHCIVEPRELPPHVARQAGRVPDSFTWDVRLAVKVLEASLGRWSRFWSEYGKLLPSPGEMAQPLLMHKNTLAELQDTSAVLKAQAQQQRLRSLFPELMPAEDADPTKYPSQLQWTFALVRSRAFTAGDNHYAMVPFLELVRLSRAPNTDFEFSSKDKCFYLKTVRKVNKSEEVMLPMGALDNQKMFARFGWVEPGGNPFDSLPGIAGKEASRTTPPNMRLSRKRLWESLKAQGMDGSEPGTLSPYAQAVLQSLPLTEASSLSAAEEAKAASQIRMALQEAQQIDCKTSVEEDVRRVQQIKNGQVQAPDPRLTAFLLYRVERKMLLNTAISMLSNHEQMLLRK</sequence>
<dbReference type="GO" id="GO:0016279">
    <property type="term" value="F:protein-lysine N-methyltransferase activity"/>
    <property type="evidence" value="ECO:0007669"/>
    <property type="project" value="TreeGrafter"/>
</dbReference>
<gene>
    <name evidence="2" type="ORF">EGYM00163_LOCUS31410</name>
</gene>